<sequence>MRRLSLHSRPLNQMTLFVPFHTLPPSFVHFSPLCLHLSLAFFFATVTLDSVHALLLLHIHTLGMWSALHFCGAAPSSCTRIGPAHSHSLSCSSSP</sequence>
<evidence type="ECO:0000313" key="2">
    <source>
        <dbReference type="Proteomes" id="UP000193411"/>
    </source>
</evidence>
<comment type="caution">
    <text evidence="1">The sequence shown here is derived from an EMBL/GenBank/DDBJ whole genome shotgun (WGS) entry which is preliminary data.</text>
</comment>
<dbReference type="Proteomes" id="UP000193411">
    <property type="component" value="Unassembled WGS sequence"/>
</dbReference>
<keyword evidence="2" id="KW-1185">Reference proteome</keyword>
<name>A0A1Y2HM63_9FUNG</name>
<reference evidence="1 2" key="1">
    <citation type="submission" date="2016-07" db="EMBL/GenBank/DDBJ databases">
        <title>Pervasive Adenine N6-methylation of Active Genes in Fungi.</title>
        <authorList>
            <consortium name="DOE Joint Genome Institute"/>
            <person name="Mondo S.J."/>
            <person name="Dannebaum R.O."/>
            <person name="Kuo R.C."/>
            <person name="Labutti K."/>
            <person name="Haridas S."/>
            <person name="Kuo A."/>
            <person name="Salamov A."/>
            <person name="Ahrendt S.R."/>
            <person name="Lipzen A."/>
            <person name="Sullivan W."/>
            <person name="Andreopoulos W.B."/>
            <person name="Clum A."/>
            <person name="Lindquist E."/>
            <person name="Daum C."/>
            <person name="Ramamoorthy G.K."/>
            <person name="Gryganskyi A."/>
            <person name="Culley D."/>
            <person name="Magnuson J.K."/>
            <person name="James T.Y."/>
            <person name="O'Malley M.A."/>
            <person name="Stajich J.E."/>
            <person name="Spatafora J.W."/>
            <person name="Visel A."/>
            <person name="Grigoriev I.V."/>
        </authorList>
    </citation>
    <scope>NUCLEOTIDE SEQUENCE [LARGE SCALE GENOMIC DNA]</scope>
    <source>
        <strain evidence="1 2">PL171</strain>
    </source>
</reference>
<dbReference type="EMBL" id="MCFL01000021">
    <property type="protein sequence ID" value="ORZ35688.1"/>
    <property type="molecule type" value="Genomic_DNA"/>
</dbReference>
<protein>
    <submittedName>
        <fullName evidence="1">Uncharacterized protein</fullName>
    </submittedName>
</protein>
<proteinExistence type="predicted"/>
<accession>A0A1Y2HM63</accession>
<gene>
    <name evidence="1" type="ORF">BCR44DRAFT_1116307</name>
</gene>
<dbReference type="AlphaFoldDB" id="A0A1Y2HM63"/>
<organism evidence="1 2">
    <name type="scientific">Catenaria anguillulae PL171</name>
    <dbReference type="NCBI Taxonomy" id="765915"/>
    <lineage>
        <taxon>Eukaryota</taxon>
        <taxon>Fungi</taxon>
        <taxon>Fungi incertae sedis</taxon>
        <taxon>Blastocladiomycota</taxon>
        <taxon>Blastocladiomycetes</taxon>
        <taxon>Blastocladiales</taxon>
        <taxon>Catenariaceae</taxon>
        <taxon>Catenaria</taxon>
    </lineage>
</organism>
<evidence type="ECO:0000313" key="1">
    <source>
        <dbReference type="EMBL" id="ORZ35688.1"/>
    </source>
</evidence>